<dbReference type="Gene3D" id="3.30.300.180">
    <property type="match status" value="1"/>
</dbReference>
<comment type="subunit">
    <text evidence="8">Oligomerizes as a right-handed, spiral filament on DNA at oriC.</text>
</comment>
<dbReference type="InterPro" id="IPR010921">
    <property type="entry name" value="Trp_repressor/repl_initiator"/>
</dbReference>
<dbReference type="InterPro" id="IPR001957">
    <property type="entry name" value="Chromosome_initiator_DnaA"/>
</dbReference>
<evidence type="ECO:0000256" key="7">
    <source>
        <dbReference type="ARBA" id="ARBA00023125"/>
    </source>
</evidence>
<sequence length="447" mass="51029">MLTKTPQEAWSEFLETVEKRCSPTEFQNWFAPIRLREEVSEELCLEVPNIFVQEYLINNYKKELSSFLSVKATGELSLSFTISETKKAEPLPQIPLNQLASPSSQHALEVKLNPNYTFQHFIEGPSNQFVKSAAVGIATRPGKSYTLMFIHGGVGLGKTHILHSIGHQVRERHKKLRVYCITTEAFINDLVDNLRNKSLDRMKRFYRSLDVLLVDDIQFLQNRPNFEEEFCNTFESLINQGKQIVITSDKPPGQLKLSERLIARMEWGLVANVGIPDLETRVAILQHKAEQKGFRLPQSIAFFIAEHIYNNVRQLEGAINRLNAYCRLMKLDITQEVVESTLGELFQTSSHKKISVDNILKSVATIFGVRISDLKSSVRSKDVSFPRQVAMYLAKELINDSLMRLASAFGGKTHSTLLHAWKKIAGLVKKDERLRRQIDMARRNLEA</sequence>
<feature type="region of interest" description="Domain IV, binds dsDNA" evidence="8">
    <location>
        <begin position="327"/>
        <end position="447"/>
    </location>
</feature>
<keyword evidence="15" id="KW-1185">Reference proteome</keyword>
<keyword evidence="4 8" id="KW-0547">Nucleotide-binding</keyword>
<evidence type="ECO:0000256" key="6">
    <source>
        <dbReference type="ARBA" id="ARBA00023121"/>
    </source>
</evidence>
<protein>
    <recommendedName>
        <fullName evidence="8 9">Chromosomal replication initiator protein DnaA</fullName>
    </recommendedName>
</protein>
<keyword evidence="3 8" id="KW-0235">DNA replication</keyword>
<evidence type="ECO:0000313" key="15">
    <source>
        <dbReference type="Proteomes" id="UP000826014"/>
    </source>
</evidence>
<dbReference type="PROSITE" id="PS01008">
    <property type="entry name" value="DNAA"/>
    <property type="match status" value="1"/>
</dbReference>
<dbReference type="InterPro" id="IPR003593">
    <property type="entry name" value="AAA+_ATPase"/>
</dbReference>
<evidence type="ECO:0000256" key="4">
    <source>
        <dbReference type="ARBA" id="ARBA00022741"/>
    </source>
</evidence>
<evidence type="ECO:0000256" key="1">
    <source>
        <dbReference type="ARBA" id="ARBA00006583"/>
    </source>
</evidence>
<dbReference type="Pfam" id="PF08299">
    <property type="entry name" value="Bac_DnaA_C"/>
    <property type="match status" value="1"/>
</dbReference>
<dbReference type="CDD" id="cd00009">
    <property type="entry name" value="AAA"/>
    <property type="match status" value="1"/>
</dbReference>
<dbReference type="EMBL" id="CP075587">
    <property type="protein sequence ID" value="QYF49202.1"/>
    <property type="molecule type" value="Genomic_DNA"/>
</dbReference>
<dbReference type="PRINTS" id="PR00051">
    <property type="entry name" value="DNAA"/>
</dbReference>
<dbReference type="SUPFAM" id="SSF48295">
    <property type="entry name" value="TrpR-like"/>
    <property type="match status" value="1"/>
</dbReference>
<dbReference type="InterPro" id="IPR038454">
    <property type="entry name" value="DnaA_N_sf"/>
</dbReference>
<dbReference type="HAMAP" id="MF_00377">
    <property type="entry name" value="DnaA_bact"/>
    <property type="match status" value="1"/>
</dbReference>
<dbReference type="SMART" id="SM00760">
    <property type="entry name" value="Bac_DnaA_C"/>
    <property type="match status" value="1"/>
</dbReference>
<proteinExistence type="inferred from homology"/>
<organism evidence="14 15">
    <name type="scientific">Candidatus Rhabdochlamydia oedothoracis</name>
    <dbReference type="NCBI Taxonomy" id="2720720"/>
    <lineage>
        <taxon>Bacteria</taxon>
        <taxon>Pseudomonadati</taxon>
        <taxon>Chlamydiota</taxon>
        <taxon>Chlamydiia</taxon>
        <taxon>Parachlamydiales</taxon>
        <taxon>Candidatus Rhabdochlamydiaceae</taxon>
        <taxon>Candidatus Rhabdochlamydia</taxon>
    </lineage>
</organism>
<feature type="binding site" evidence="8">
    <location>
        <position position="155"/>
    </location>
    <ligand>
        <name>ATP</name>
        <dbReference type="ChEBI" id="CHEBI:30616"/>
    </ligand>
</feature>
<dbReference type="InterPro" id="IPR020591">
    <property type="entry name" value="Chromosome_initiator_DnaA-like"/>
</dbReference>
<comment type="caution">
    <text evidence="8">Lacks conserved residue(s) required for the propagation of feature annotation.</text>
</comment>
<dbReference type="InterPro" id="IPR018312">
    <property type="entry name" value="Chromosome_initiator_DnaA_CS"/>
</dbReference>
<feature type="binding site" evidence="8">
    <location>
        <position position="157"/>
    </location>
    <ligand>
        <name>ATP</name>
        <dbReference type="ChEBI" id="CHEBI:30616"/>
    </ligand>
</feature>
<keyword evidence="6 8" id="KW-0446">Lipid-binding</keyword>
<accession>A0ABX8V1T4</accession>
<feature type="binding site" evidence="8">
    <location>
        <position position="158"/>
    </location>
    <ligand>
        <name>ATP</name>
        <dbReference type="ChEBI" id="CHEBI:30616"/>
    </ligand>
</feature>
<comment type="domain">
    <text evidence="8">Domain I is involved in oligomerization and binding regulators, domain II is flexibile and of varying length in different bacteria, domain III forms the AAA+ region, while domain IV binds dsDNA.</text>
</comment>
<dbReference type="RefSeq" id="WP_215216970.1">
    <property type="nucleotide sequence ID" value="NZ_CP075587.1"/>
</dbReference>
<comment type="subcellular location">
    <subcellularLocation>
        <location evidence="8">Cytoplasm</location>
    </subcellularLocation>
</comment>
<feature type="binding site" evidence="8">
    <location>
        <position position="159"/>
    </location>
    <ligand>
        <name>ATP</name>
        <dbReference type="ChEBI" id="CHEBI:30616"/>
    </ligand>
</feature>
<evidence type="ECO:0000256" key="2">
    <source>
        <dbReference type="ARBA" id="ARBA00022490"/>
    </source>
</evidence>
<dbReference type="InterPro" id="IPR027417">
    <property type="entry name" value="P-loop_NTPase"/>
</dbReference>
<dbReference type="NCBIfam" id="TIGR00362">
    <property type="entry name" value="DnaA"/>
    <property type="match status" value="1"/>
</dbReference>
<keyword evidence="2 8" id="KW-0963">Cytoplasm</keyword>
<keyword evidence="5 8" id="KW-0067">ATP-binding</keyword>
<evidence type="ECO:0000256" key="10">
    <source>
        <dbReference type="RuleBase" id="RU000577"/>
    </source>
</evidence>
<evidence type="ECO:0000259" key="13">
    <source>
        <dbReference type="SMART" id="SM00760"/>
    </source>
</evidence>
<dbReference type="InterPro" id="IPR024633">
    <property type="entry name" value="DnaA_N_dom"/>
</dbReference>
<evidence type="ECO:0000256" key="8">
    <source>
        <dbReference type="HAMAP-Rule" id="MF_00377"/>
    </source>
</evidence>
<dbReference type="Gene3D" id="1.10.8.60">
    <property type="match status" value="1"/>
</dbReference>
<dbReference type="Pfam" id="PF00308">
    <property type="entry name" value="Bac_DnaA"/>
    <property type="match status" value="1"/>
</dbReference>
<evidence type="ECO:0000256" key="9">
    <source>
        <dbReference type="NCBIfam" id="TIGR00362"/>
    </source>
</evidence>
<dbReference type="Gene3D" id="1.10.1750.10">
    <property type="match status" value="1"/>
</dbReference>
<evidence type="ECO:0000313" key="14">
    <source>
        <dbReference type="EMBL" id="QYF49202.1"/>
    </source>
</evidence>
<dbReference type="PANTHER" id="PTHR30050">
    <property type="entry name" value="CHROMOSOMAL REPLICATION INITIATOR PROTEIN DNAA"/>
    <property type="match status" value="1"/>
</dbReference>
<dbReference type="CDD" id="cd06571">
    <property type="entry name" value="Bac_DnaA_C"/>
    <property type="match status" value="1"/>
</dbReference>
<dbReference type="Gene3D" id="3.40.50.300">
    <property type="entry name" value="P-loop containing nucleotide triphosphate hydrolases"/>
    <property type="match status" value="1"/>
</dbReference>
<dbReference type="SUPFAM" id="SSF52540">
    <property type="entry name" value="P-loop containing nucleoside triphosphate hydrolases"/>
    <property type="match status" value="1"/>
</dbReference>
<evidence type="ECO:0000256" key="3">
    <source>
        <dbReference type="ARBA" id="ARBA00022705"/>
    </source>
</evidence>
<gene>
    <name evidence="8" type="primary">dnaA</name>
    <name evidence="14" type="ORF">RHABOEDO_001492</name>
</gene>
<evidence type="ECO:0000259" key="12">
    <source>
        <dbReference type="SMART" id="SM00382"/>
    </source>
</evidence>
<dbReference type="InterPro" id="IPR013159">
    <property type="entry name" value="DnaA_C"/>
</dbReference>
<feature type="domain" description="AAA+ ATPase" evidence="12">
    <location>
        <begin position="144"/>
        <end position="271"/>
    </location>
</feature>
<evidence type="ECO:0000256" key="5">
    <source>
        <dbReference type="ARBA" id="ARBA00022840"/>
    </source>
</evidence>
<dbReference type="Proteomes" id="UP000826014">
    <property type="component" value="Chromosome"/>
</dbReference>
<keyword evidence="7 8" id="KW-0238">DNA-binding</keyword>
<reference evidence="14 15" key="1">
    <citation type="journal article" date="2022" name="bioRxiv">
        <title>Ecology and evolution of chlamydial symbionts of arthropods.</title>
        <authorList>
            <person name="Halter T."/>
            <person name="Koestlbacher S."/>
            <person name="Collingro A."/>
            <person name="Sixt B.S."/>
            <person name="Toenshoff E.R."/>
            <person name="Hendrickx F."/>
            <person name="Kostanjsek R."/>
            <person name="Horn M."/>
        </authorList>
    </citation>
    <scope>NUCLEOTIDE SEQUENCE [LARGE SCALE GENOMIC DNA]</scope>
    <source>
        <strain evidence="14">W744xW776</strain>
    </source>
</reference>
<comment type="similarity">
    <text evidence="1 8 11">Belongs to the DnaA family.</text>
</comment>
<evidence type="ECO:0000256" key="11">
    <source>
        <dbReference type="RuleBase" id="RU004227"/>
    </source>
</evidence>
<comment type="function">
    <text evidence="8 10">Plays an essential role in the initiation and regulation of chromosomal replication. ATP-DnaA binds to the origin of replication (oriC) to initiate formation of the DNA replication initiation complex once per cell cycle. Binds the DnaA box (a 9 base pair repeat at the origin) and separates the double-stranded (ds)DNA. Forms a right-handed helical filament on oriC DNA; dsDNA binds to the exterior of the filament while single-stranded (ss)DNA is stabiized in the filament's interior. The ATP-DnaA-oriC complex binds and stabilizes one strand of the AT-rich DNA unwinding element (DUE), permitting loading of DNA polymerase. After initiation quickly degrades to an ADP-DnaA complex that is not apt for DNA replication. Binds acidic phospholipids.</text>
</comment>
<dbReference type="SMART" id="SM00382">
    <property type="entry name" value="AAA"/>
    <property type="match status" value="1"/>
</dbReference>
<feature type="domain" description="Chromosomal replication initiator DnaA C-terminal" evidence="13">
    <location>
        <begin position="355"/>
        <end position="424"/>
    </location>
</feature>
<feature type="region of interest" description="Domain I, interacts with DnaA modulators" evidence="8">
    <location>
        <begin position="1"/>
        <end position="89"/>
    </location>
</feature>
<name>A0ABX8V1T4_9BACT</name>
<dbReference type="PANTHER" id="PTHR30050:SF2">
    <property type="entry name" value="CHROMOSOMAL REPLICATION INITIATOR PROTEIN DNAA"/>
    <property type="match status" value="1"/>
</dbReference>
<dbReference type="Pfam" id="PF11638">
    <property type="entry name" value="DnaA_N"/>
    <property type="match status" value="1"/>
</dbReference>
<dbReference type="InterPro" id="IPR013317">
    <property type="entry name" value="DnaA_dom"/>
</dbReference>